<dbReference type="GO" id="GO:0016787">
    <property type="term" value="F:hydrolase activity"/>
    <property type="evidence" value="ECO:0007669"/>
    <property type="project" value="UniProtKB-KW"/>
</dbReference>
<keyword evidence="1" id="KW-0378">Hydrolase</keyword>
<sequence>MAADPQFSIEGGVSFLGGYFAWNQGTPAVFGETVFGEHAIGNSNFTWAPDILGGWIDGRDIANFHYDRYTTRDHIWLLAGGVRFHYGAADAWYRPLFFSFQPTLHTGRTQGLSSSYEFTSTLGWQGRHWMFALRHSSNAWLHMPNRGENMLLAGISF</sequence>
<evidence type="ECO:0000313" key="1">
    <source>
        <dbReference type="EMBL" id="MBM7125582.1"/>
    </source>
</evidence>
<accession>A0ABS2K2X9</accession>
<comment type="caution">
    <text evidence="1">The sequence shown here is derived from an EMBL/GenBank/DDBJ whole genome shotgun (WGS) entry which is preliminary data.</text>
</comment>
<name>A0ABS2K2X9_9GAMM</name>
<dbReference type="Proteomes" id="UP001430149">
    <property type="component" value="Unassembled WGS sequence"/>
</dbReference>
<organism evidence="1 2">
    <name type="scientific">Dyella flava</name>
    <dbReference type="NCBI Taxonomy" id="1920170"/>
    <lineage>
        <taxon>Bacteria</taxon>
        <taxon>Pseudomonadati</taxon>
        <taxon>Pseudomonadota</taxon>
        <taxon>Gammaproteobacteria</taxon>
        <taxon>Lysobacterales</taxon>
        <taxon>Rhodanobacteraceae</taxon>
        <taxon>Dyella</taxon>
    </lineage>
</organism>
<protein>
    <submittedName>
        <fullName evidence="1">Acyloxyacyl hydrolase</fullName>
    </submittedName>
</protein>
<dbReference type="EMBL" id="JADIKE010000034">
    <property type="protein sequence ID" value="MBM7125582.1"/>
    <property type="molecule type" value="Genomic_DNA"/>
</dbReference>
<keyword evidence="2" id="KW-1185">Reference proteome</keyword>
<reference evidence="1" key="1">
    <citation type="submission" date="2020-10" db="EMBL/GenBank/DDBJ databases">
        <title>Phylogeny of dyella-like bacteria.</title>
        <authorList>
            <person name="Fu J."/>
        </authorList>
    </citation>
    <scope>NUCLEOTIDE SEQUENCE</scope>
    <source>
        <strain evidence="1">DHOC52</strain>
    </source>
</reference>
<gene>
    <name evidence="1" type="ORF">ISP19_09335</name>
</gene>
<evidence type="ECO:0000313" key="2">
    <source>
        <dbReference type="Proteomes" id="UP001430149"/>
    </source>
</evidence>
<dbReference type="RefSeq" id="WP_204681094.1">
    <property type="nucleotide sequence ID" value="NZ_BSNR01000015.1"/>
</dbReference>
<proteinExistence type="predicted"/>